<protein>
    <submittedName>
        <fullName evidence="2">Pectic acid lyase</fullName>
    </submittedName>
</protein>
<gene>
    <name evidence="2" type="ORF">Poly41_02440</name>
</gene>
<reference evidence="2 3" key="1">
    <citation type="submission" date="2019-02" db="EMBL/GenBank/DDBJ databases">
        <title>Deep-cultivation of Planctomycetes and their phenomic and genomic characterization uncovers novel biology.</title>
        <authorList>
            <person name="Wiegand S."/>
            <person name="Jogler M."/>
            <person name="Boedeker C."/>
            <person name="Pinto D."/>
            <person name="Vollmers J."/>
            <person name="Rivas-Marin E."/>
            <person name="Kohn T."/>
            <person name="Peeters S.H."/>
            <person name="Heuer A."/>
            <person name="Rast P."/>
            <person name="Oberbeckmann S."/>
            <person name="Bunk B."/>
            <person name="Jeske O."/>
            <person name="Meyerdierks A."/>
            <person name="Storesund J.E."/>
            <person name="Kallscheuer N."/>
            <person name="Luecker S."/>
            <person name="Lage O.M."/>
            <person name="Pohl T."/>
            <person name="Merkel B.J."/>
            <person name="Hornburger P."/>
            <person name="Mueller R.-W."/>
            <person name="Bruemmer F."/>
            <person name="Labrenz M."/>
            <person name="Spormann A.M."/>
            <person name="Op Den Camp H."/>
            <person name="Overmann J."/>
            <person name="Amann R."/>
            <person name="Jetten M.S.M."/>
            <person name="Mascher T."/>
            <person name="Medema M.H."/>
            <person name="Devos D.P."/>
            <person name="Kaster A.-K."/>
            <person name="Ovreas L."/>
            <person name="Rohde M."/>
            <person name="Galperin M.Y."/>
            <person name="Jogler C."/>
        </authorList>
    </citation>
    <scope>NUCLEOTIDE SEQUENCE [LARGE SCALE GENOMIC DNA]</scope>
    <source>
        <strain evidence="2 3">Poly41</strain>
    </source>
</reference>
<proteinExistence type="predicted"/>
<feature type="region of interest" description="Disordered" evidence="1">
    <location>
        <begin position="1"/>
        <end position="21"/>
    </location>
</feature>
<sequence>MLKPYDEVNHPPVPKLGHADRPLYLDRDSEFRYDYNAISYERRSGHTYHGTWAESVLEKDYPRWRDKNRGSTP</sequence>
<accession>A0A5C6DZ96</accession>
<dbReference type="Gene3D" id="1.50.10.20">
    <property type="match status" value="1"/>
</dbReference>
<dbReference type="RefSeq" id="WP_146524095.1">
    <property type="nucleotide sequence ID" value="NZ_SJPV01000001.1"/>
</dbReference>
<keyword evidence="2" id="KW-0456">Lyase</keyword>
<dbReference type="InterPro" id="IPR012669">
    <property type="entry name" value="Pectate_lyase"/>
</dbReference>
<organism evidence="2 3">
    <name type="scientific">Novipirellula artificiosorum</name>
    <dbReference type="NCBI Taxonomy" id="2528016"/>
    <lineage>
        <taxon>Bacteria</taxon>
        <taxon>Pseudomonadati</taxon>
        <taxon>Planctomycetota</taxon>
        <taxon>Planctomycetia</taxon>
        <taxon>Pirellulales</taxon>
        <taxon>Pirellulaceae</taxon>
        <taxon>Novipirellula</taxon>
    </lineage>
</organism>
<dbReference type="GO" id="GO:0016829">
    <property type="term" value="F:lyase activity"/>
    <property type="evidence" value="ECO:0007669"/>
    <property type="project" value="UniProtKB-KW"/>
</dbReference>
<comment type="caution">
    <text evidence="2">The sequence shown here is derived from an EMBL/GenBank/DDBJ whole genome shotgun (WGS) entry which is preliminary data.</text>
</comment>
<dbReference type="Proteomes" id="UP000319143">
    <property type="component" value="Unassembled WGS sequence"/>
</dbReference>
<evidence type="ECO:0000313" key="2">
    <source>
        <dbReference type="EMBL" id="TWU41948.1"/>
    </source>
</evidence>
<dbReference type="Pfam" id="PF09492">
    <property type="entry name" value="Pec_lyase"/>
    <property type="match status" value="1"/>
</dbReference>
<evidence type="ECO:0000313" key="3">
    <source>
        <dbReference type="Proteomes" id="UP000319143"/>
    </source>
</evidence>
<dbReference type="SUPFAM" id="SSF81853">
    <property type="entry name" value="Family 10 polysaccharide lyase"/>
    <property type="match status" value="1"/>
</dbReference>
<evidence type="ECO:0000256" key="1">
    <source>
        <dbReference type="SAM" id="MobiDB-lite"/>
    </source>
</evidence>
<dbReference type="EMBL" id="SJPV01000001">
    <property type="protein sequence ID" value="TWU41948.1"/>
    <property type="molecule type" value="Genomic_DNA"/>
</dbReference>
<keyword evidence="3" id="KW-1185">Reference proteome</keyword>
<name>A0A5C6DZ96_9BACT</name>
<dbReference type="AlphaFoldDB" id="A0A5C6DZ96"/>